<sequence>MNEEILNKITSQRPTNFKIIEQDGKEIYVYCALDVLLYAALTCHDIIVETILSGENTRFKLDTNSELILSFINPHDAEKLSPSYNAPSTICPYSRFFANLEEFEIWRNTLPEEIKHLVIPISVKEALSIIKRYVISSLDNW</sequence>
<organism evidence="1 2">
    <name type="scientific">Saccharolobus caldissimus</name>
    <dbReference type="NCBI Taxonomy" id="1702097"/>
    <lineage>
        <taxon>Archaea</taxon>
        <taxon>Thermoproteota</taxon>
        <taxon>Thermoprotei</taxon>
        <taxon>Sulfolobales</taxon>
        <taxon>Sulfolobaceae</taxon>
        <taxon>Saccharolobus</taxon>
    </lineage>
</organism>
<dbReference type="InterPro" id="IPR053717">
    <property type="entry name" value="MerB_lyase_sf"/>
</dbReference>
<dbReference type="AlphaFoldDB" id="A0AAQ4CRC4"/>
<dbReference type="InterPro" id="IPR004927">
    <property type="entry name" value="MerB"/>
</dbReference>
<dbReference type="RefSeq" id="WP_229572237.1">
    <property type="nucleotide sequence ID" value="NZ_AP025226.1"/>
</dbReference>
<dbReference type="Pfam" id="PF03243">
    <property type="entry name" value="MerB"/>
    <property type="match status" value="1"/>
</dbReference>
<gene>
    <name evidence="1" type="ORF">SACC_13720</name>
</gene>
<dbReference type="Gene3D" id="3.30.450.410">
    <property type="match status" value="1"/>
</dbReference>
<accession>A0AAQ4CRC4</accession>
<dbReference type="Proteomes" id="UP001319921">
    <property type="component" value="Chromosome"/>
</dbReference>
<keyword evidence="2" id="KW-1185">Reference proteome</keyword>
<evidence type="ECO:0000313" key="2">
    <source>
        <dbReference type="Proteomes" id="UP001319921"/>
    </source>
</evidence>
<dbReference type="GeneID" id="68866101"/>
<name>A0AAQ4CRC4_9CREN</name>
<dbReference type="GO" id="GO:0018836">
    <property type="term" value="F:alkylmercury lyase activity"/>
    <property type="evidence" value="ECO:0007669"/>
    <property type="project" value="InterPro"/>
</dbReference>
<dbReference type="KEGG" id="scas:SACC_13720"/>
<evidence type="ECO:0000313" key="1">
    <source>
        <dbReference type="EMBL" id="BDB98355.1"/>
    </source>
</evidence>
<proteinExistence type="predicted"/>
<protein>
    <submittedName>
        <fullName evidence="1">Uncharacterized protein</fullName>
    </submittedName>
</protein>
<dbReference type="SUPFAM" id="SSF160387">
    <property type="entry name" value="NosL/MerB-like"/>
    <property type="match status" value="1"/>
</dbReference>
<reference evidence="1 2" key="1">
    <citation type="journal article" date="2022" name="Microbiol. Resour. Announc.">
        <title>Complete Genome Sequence of the Hyperthermophilic and Acidophilic Archaeon Saccharolobus caldissimus Strain HS-3T.</title>
        <authorList>
            <person name="Sakai H.D."/>
            <person name="Kurosawa N."/>
        </authorList>
    </citation>
    <scope>NUCLEOTIDE SEQUENCE [LARGE SCALE GENOMIC DNA]</scope>
    <source>
        <strain evidence="1 2">JCM32116</strain>
    </source>
</reference>
<dbReference type="EMBL" id="AP025226">
    <property type="protein sequence ID" value="BDB98355.1"/>
    <property type="molecule type" value="Genomic_DNA"/>
</dbReference>